<accession>I4B318</accession>
<evidence type="ECO:0000256" key="1">
    <source>
        <dbReference type="SAM" id="SignalP"/>
    </source>
</evidence>
<protein>
    <recommendedName>
        <fullName evidence="4">Lipoprotein</fullName>
    </recommendedName>
</protein>
<gene>
    <name evidence="2" type="ordered locus">Turpa_1026</name>
</gene>
<dbReference type="EMBL" id="CP002959">
    <property type="protein sequence ID" value="AFM11675.1"/>
    <property type="molecule type" value="Genomic_DNA"/>
</dbReference>
<evidence type="ECO:0000313" key="2">
    <source>
        <dbReference type="EMBL" id="AFM11675.1"/>
    </source>
</evidence>
<dbReference type="KEGG" id="tpx:Turpa_1026"/>
<sequence>MKLKTTTITLLMALMVTAIVSNCRKPDTNTAPDTLTFYVTPQSGLKARALPDAKSDVKKVYKFQEAITVAKAPVKEEEIGGVKGNWRLVQDAQGQKSYVFDGFLSNSMPEGPVFVGNKYDLSENVPYNLSSNNCCKSTFTLYKNRTFAGKVLLPSEECQCEKVRGNWHYAGEKICFDATSMIFECYEPGNELLERMKKEVAETTECLLDGEKFPEDFKGGEFGAAKSQFYAFLGGNKLMMADLAITSEAGSVRGMGSWQITAGAVSANLHANFNLESTLKFVCADGDQIDNNCVQQATAALQEKAEAAKKTKNSLDLSFNMNMQRHDKSAYTFTFNNFVVKETPKSGTVLWSKIKQIKMASGCAFTVTQ</sequence>
<name>I4B318_TURPD</name>
<evidence type="ECO:0008006" key="4">
    <source>
        <dbReference type="Google" id="ProtNLM"/>
    </source>
</evidence>
<evidence type="ECO:0000313" key="3">
    <source>
        <dbReference type="Proteomes" id="UP000006048"/>
    </source>
</evidence>
<dbReference type="Proteomes" id="UP000006048">
    <property type="component" value="Chromosome"/>
</dbReference>
<dbReference type="AlphaFoldDB" id="I4B318"/>
<proteinExistence type="predicted"/>
<reference evidence="2 3" key="1">
    <citation type="submission" date="2012-06" db="EMBL/GenBank/DDBJ databases">
        <title>The complete chromosome of genome of Turneriella parva DSM 21527.</title>
        <authorList>
            <consortium name="US DOE Joint Genome Institute (JGI-PGF)"/>
            <person name="Lucas S."/>
            <person name="Han J."/>
            <person name="Lapidus A."/>
            <person name="Bruce D."/>
            <person name="Goodwin L."/>
            <person name="Pitluck S."/>
            <person name="Peters L."/>
            <person name="Kyrpides N."/>
            <person name="Mavromatis K."/>
            <person name="Ivanova N."/>
            <person name="Mikhailova N."/>
            <person name="Chertkov O."/>
            <person name="Detter J.C."/>
            <person name="Tapia R."/>
            <person name="Han C."/>
            <person name="Land M."/>
            <person name="Hauser L."/>
            <person name="Markowitz V."/>
            <person name="Cheng J.-F."/>
            <person name="Hugenholtz P."/>
            <person name="Woyke T."/>
            <person name="Wu D."/>
            <person name="Gronow S."/>
            <person name="Wellnitz S."/>
            <person name="Brambilla E."/>
            <person name="Klenk H.-P."/>
            <person name="Eisen J.A."/>
        </authorList>
    </citation>
    <scope>NUCLEOTIDE SEQUENCE [LARGE SCALE GENOMIC DNA]</scope>
    <source>
        <strain evidence="3">ATCC BAA-1111 / DSM 21527 / NCTC 11395 / H</strain>
    </source>
</reference>
<feature type="chain" id="PRO_5003685813" description="Lipoprotein" evidence="1">
    <location>
        <begin position="21"/>
        <end position="369"/>
    </location>
</feature>
<dbReference type="RefSeq" id="WP_014802193.1">
    <property type="nucleotide sequence ID" value="NC_018020.1"/>
</dbReference>
<dbReference type="PATRIC" id="fig|869212.3.peg.1004"/>
<feature type="signal peptide" evidence="1">
    <location>
        <begin position="1"/>
        <end position="20"/>
    </location>
</feature>
<keyword evidence="1" id="KW-0732">Signal</keyword>
<dbReference type="STRING" id="869212.Turpa_1026"/>
<dbReference type="HOGENOM" id="CLU_749930_0_0_12"/>
<keyword evidence="3" id="KW-1185">Reference proteome</keyword>
<organism evidence="2 3">
    <name type="scientific">Turneriella parva (strain ATCC BAA-1111 / DSM 21527 / NCTC 11395 / H)</name>
    <name type="common">Leptospira parva</name>
    <dbReference type="NCBI Taxonomy" id="869212"/>
    <lineage>
        <taxon>Bacteria</taxon>
        <taxon>Pseudomonadati</taxon>
        <taxon>Spirochaetota</taxon>
        <taxon>Spirochaetia</taxon>
        <taxon>Leptospirales</taxon>
        <taxon>Leptospiraceae</taxon>
        <taxon>Turneriella</taxon>
    </lineage>
</organism>